<sequence>MLGSTRSPSDLQHWPILGRWLRWRHARTSAQVVLLILALLVLYDGFFGPPLAPKNLAGVLPWVHWRGLVVLALLLVGNLFCFACPFLLPRRLARRLFRAQRAWPRWLPGKWLALVLLIVFFWAYEAFDLWASPLLTAWVIITYFVAAFLIDGFFRGAAFCKHVCPIGQFNFLGSLASPTVVTVRDPTVCASCVTKDCIRGHFNAAGKLAQHGCELGLFQPRKVGNLDCTFCLDCVHACPVQNVTLRLRVPLITELDPTVNRSGIGRLSNRPDWMLLVLGLTGLGFLNAFGMVSPVYAFLSWLSQTLHITSEGLLLALVFLAGVGLLGITALLAGLATSVLARARSPWWGFRQFVYSLAPLGFSMWAAHYLFHFLTGALTVVPLTQSFVMDVFGHPLLGWPAWHLASLLPMNVVHQFVLLVFAAGFFGSATWALVLGRHLQLRFHVVLPWIVLQVVLFLFGVWLLDQPMEMRGTLLG</sequence>
<comment type="subcellular location">
    <subcellularLocation>
        <location evidence="1">Cell membrane</location>
    </subcellularLocation>
</comment>
<dbReference type="InterPro" id="IPR017900">
    <property type="entry name" value="4Fe4S_Fe_S_CS"/>
</dbReference>
<keyword evidence="3" id="KW-0479">Metal-binding</keyword>
<proteinExistence type="predicted"/>
<dbReference type="GO" id="GO:0046872">
    <property type="term" value="F:metal ion binding"/>
    <property type="evidence" value="ECO:0007669"/>
    <property type="project" value="UniProtKB-KW"/>
</dbReference>
<dbReference type="AlphaFoldDB" id="A0A7C1X1E5"/>
<dbReference type="GO" id="GO:0005886">
    <property type="term" value="C:plasma membrane"/>
    <property type="evidence" value="ECO:0007669"/>
    <property type="project" value="UniProtKB-SubCell"/>
</dbReference>
<keyword evidence="5" id="KW-0411">Iron-sulfur</keyword>
<name>A0A7C1X1E5_THERO</name>
<protein>
    <submittedName>
        <fullName evidence="7">FesM</fullName>
    </submittedName>
</protein>
<comment type="caution">
    <text evidence="7">The sequence shown here is derived from an EMBL/GenBank/DDBJ whole genome shotgun (WGS) entry which is preliminary data.</text>
</comment>
<dbReference type="GO" id="GO:0051536">
    <property type="term" value="F:iron-sulfur cluster binding"/>
    <property type="evidence" value="ECO:0007669"/>
    <property type="project" value="UniProtKB-KW"/>
</dbReference>
<dbReference type="EMBL" id="DSJL01000011">
    <property type="protein sequence ID" value="HEF65936.1"/>
    <property type="molecule type" value="Genomic_DNA"/>
</dbReference>
<evidence type="ECO:0000256" key="2">
    <source>
        <dbReference type="ARBA" id="ARBA00022475"/>
    </source>
</evidence>
<keyword evidence="2" id="KW-1003">Cell membrane</keyword>
<evidence type="ECO:0000256" key="6">
    <source>
        <dbReference type="ARBA" id="ARBA00023136"/>
    </source>
</evidence>
<dbReference type="InterPro" id="IPR017896">
    <property type="entry name" value="4Fe4S_Fe-S-bd"/>
</dbReference>
<dbReference type="PROSITE" id="PS00198">
    <property type="entry name" value="4FE4S_FER_1"/>
    <property type="match status" value="1"/>
</dbReference>
<organism evidence="7">
    <name type="scientific">Thermomicrobium roseum</name>
    <dbReference type="NCBI Taxonomy" id="500"/>
    <lineage>
        <taxon>Bacteria</taxon>
        <taxon>Pseudomonadati</taxon>
        <taxon>Thermomicrobiota</taxon>
        <taxon>Thermomicrobia</taxon>
        <taxon>Thermomicrobiales</taxon>
        <taxon>Thermomicrobiaceae</taxon>
        <taxon>Thermomicrobium</taxon>
    </lineage>
</organism>
<evidence type="ECO:0000256" key="5">
    <source>
        <dbReference type="ARBA" id="ARBA00023014"/>
    </source>
</evidence>
<evidence type="ECO:0000256" key="1">
    <source>
        <dbReference type="ARBA" id="ARBA00004236"/>
    </source>
</evidence>
<dbReference type="PROSITE" id="PS51379">
    <property type="entry name" value="4FE4S_FER_2"/>
    <property type="match status" value="1"/>
</dbReference>
<reference evidence="7" key="1">
    <citation type="journal article" date="2020" name="mSystems">
        <title>Genome- and Community-Level Interaction Insights into Carbon Utilization and Element Cycling Functions of Hydrothermarchaeota in Hydrothermal Sediment.</title>
        <authorList>
            <person name="Zhou Z."/>
            <person name="Liu Y."/>
            <person name="Xu W."/>
            <person name="Pan J."/>
            <person name="Luo Z.H."/>
            <person name="Li M."/>
        </authorList>
    </citation>
    <scope>NUCLEOTIDE SEQUENCE [LARGE SCALE GENOMIC DNA]</scope>
    <source>
        <strain evidence="7">SpSt-222</strain>
    </source>
</reference>
<dbReference type="PANTHER" id="PTHR30224">
    <property type="entry name" value="ELECTRON TRANSPORT PROTEIN"/>
    <property type="match status" value="1"/>
</dbReference>
<keyword evidence="4" id="KW-0408">Iron</keyword>
<evidence type="ECO:0000256" key="3">
    <source>
        <dbReference type="ARBA" id="ARBA00022723"/>
    </source>
</evidence>
<accession>A0A7C1X1E5</accession>
<dbReference type="PANTHER" id="PTHR30224:SF4">
    <property type="entry name" value="ELECTRON TRANSPORT PROTEIN YCCM-RELATED"/>
    <property type="match status" value="1"/>
</dbReference>
<gene>
    <name evidence="7" type="ORF">ENP47_10110</name>
</gene>
<dbReference type="InterPro" id="IPR052378">
    <property type="entry name" value="NosR_regulator"/>
</dbReference>
<evidence type="ECO:0000313" key="7">
    <source>
        <dbReference type="EMBL" id="HEF65936.1"/>
    </source>
</evidence>
<keyword evidence="6" id="KW-0472">Membrane</keyword>
<evidence type="ECO:0000256" key="4">
    <source>
        <dbReference type="ARBA" id="ARBA00023004"/>
    </source>
</evidence>